<sequence length="178" mass="19116">MGDVVDATSPPCIYKGPVPQHHRLGNPAPLSLVVSAVTPSQLVAPNLGSPRGLFSFASTTLVLSLFNVNSRTITVSNVVVGMALFCGSLAQFFAGMWEFAAGNTFGATTFTSFGVFWLLFATILIPILELALRMRRQMAPGGRRDCYISHDVDARNINPLLVRRPFSVISSSLSVTSI</sequence>
<dbReference type="EMBL" id="MU277297">
    <property type="protein sequence ID" value="KAI0055324.1"/>
    <property type="molecule type" value="Genomic_DNA"/>
</dbReference>
<reference evidence="1" key="1">
    <citation type="submission" date="2021-03" db="EMBL/GenBank/DDBJ databases">
        <authorList>
            <consortium name="DOE Joint Genome Institute"/>
            <person name="Ahrendt S."/>
            <person name="Looney B.P."/>
            <person name="Miyauchi S."/>
            <person name="Morin E."/>
            <person name="Drula E."/>
            <person name="Courty P.E."/>
            <person name="Chicoki N."/>
            <person name="Fauchery L."/>
            <person name="Kohler A."/>
            <person name="Kuo A."/>
            <person name="Labutti K."/>
            <person name="Pangilinan J."/>
            <person name="Lipzen A."/>
            <person name="Riley R."/>
            <person name="Andreopoulos W."/>
            <person name="He G."/>
            <person name="Johnson J."/>
            <person name="Barry K.W."/>
            <person name="Grigoriev I.V."/>
            <person name="Nagy L."/>
            <person name="Hibbett D."/>
            <person name="Henrissat B."/>
            <person name="Matheny P.B."/>
            <person name="Labbe J."/>
            <person name="Martin F."/>
        </authorList>
    </citation>
    <scope>NUCLEOTIDE SEQUENCE</scope>
    <source>
        <strain evidence="1">HHB10654</strain>
    </source>
</reference>
<gene>
    <name evidence="1" type="ORF">BV25DRAFT_226806</name>
</gene>
<comment type="caution">
    <text evidence="1">The sequence shown here is derived from an EMBL/GenBank/DDBJ whole genome shotgun (WGS) entry which is preliminary data.</text>
</comment>
<name>A0ACB8SFN3_9AGAM</name>
<keyword evidence="2" id="KW-1185">Reference proteome</keyword>
<reference evidence="1" key="2">
    <citation type="journal article" date="2022" name="New Phytol.">
        <title>Evolutionary transition to the ectomycorrhizal habit in the genomes of a hyperdiverse lineage of mushroom-forming fungi.</title>
        <authorList>
            <person name="Looney B."/>
            <person name="Miyauchi S."/>
            <person name="Morin E."/>
            <person name="Drula E."/>
            <person name="Courty P.E."/>
            <person name="Kohler A."/>
            <person name="Kuo A."/>
            <person name="LaButti K."/>
            <person name="Pangilinan J."/>
            <person name="Lipzen A."/>
            <person name="Riley R."/>
            <person name="Andreopoulos W."/>
            <person name="He G."/>
            <person name="Johnson J."/>
            <person name="Nolan M."/>
            <person name="Tritt A."/>
            <person name="Barry K.W."/>
            <person name="Grigoriev I.V."/>
            <person name="Nagy L.G."/>
            <person name="Hibbett D."/>
            <person name="Henrissat B."/>
            <person name="Matheny P.B."/>
            <person name="Labbe J."/>
            <person name="Martin F.M."/>
        </authorList>
    </citation>
    <scope>NUCLEOTIDE SEQUENCE</scope>
    <source>
        <strain evidence="1">HHB10654</strain>
    </source>
</reference>
<dbReference type="Proteomes" id="UP000814140">
    <property type="component" value="Unassembled WGS sequence"/>
</dbReference>
<protein>
    <submittedName>
        <fullName evidence="1">Uncharacterized protein</fullName>
    </submittedName>
</protein>
<evidence type="ECO:0000313" key="1">
    <source>
        <dbReference type="EMBL" id="KAI0055324.1"/>
    </source>
</evidence>
<evidence type="ECO:0000313" key="2">
    <source>
        <dbReference type="Proteomes" id="UP000814140"/>
    </source>
</evidence>
<accession>A0ACB8SFN3</accession>
<organism evidence="1 2">
    <name type="scientific">Artomyces pyxidatus</name>
    <dbReference type="NCBI Taxonomy" id="48021"/>
    <lineage>
        <taxon>Eukaryota</taxon>
        <taxon>Fungi</taxon>
        <taxon>Dikarya</taxon>
        <taxon>Basidiomycota</taxon>
        <taxon>Agaricomycotina</taxon>
        <taxon>Agaricomycetes</taxon>
        <taxon>Russulales</taxon>
        <taxon>Auriscalpiaceae</taxon>
        <taxon>Artomyces</taxon>
    </lineage>
</organism>
<proteinExistence type="predicted"/>